<reference evidence="1" key="2">
    <citation type="journal article" date="2024" name="Plant">
        <title>Genomic evolution and insights into agronomic trait innovations of Sesamum species.</title>
        <authorList>
            <person name="Miao H."/>
            <person name="Wang L."/>
            <person name="Qu L."/>
            <person name="Liu H."/>
            <person name="Sun Y."/>
            <person name="Le M."/>
            <person name="Wang Q."/>
            <person name="Wei S."/>
            <person name="Zheng Y."/>
            <person name="Lin W."/>
            <person name="Duan Y."/>
            <person name="Cao H."/>
            <person name="Xiong S."/>
            <person name="Wang X."/>
            <person name="Wei L."/>
            <person name="Li C."/>
            <person name="Ma Q."/>
            <person name="Ju M."/>
            <person name="Zhao R."/>
            <person name="Li G."/>
            <person name="Mu C."/>
            <person name="Tian Q."/>
            <person name="Mei H."/>
            <person name="Zhang T."/>
            <person name="Gao T."/>
            <person name="Zhang H."/>
        </authorList>
    </citation>
    <scope>NUCLEOTIDE SEQUENCE</scope>
    <source>
        <strain evidence="1">KEN1</strain>
    </source>
</reference>
<dbReference type="EMBL" id="JACGWN010000012">
    <property type="protein sequence ID" value="KAL0416700.1"/>
    <property type="molecule type" value="Genomic_DNA"/>
</dbReference>
<sequence>MFLGMPEKASPVNLLHQTEEFLDGVFYWSWNEIVTCLKNCDPFFSYAESCGLIQKLLCSLLAKIAQNSDVSLLSFSSSSSSPSPETAPSLNSPVICNGSTSRKAWAWWFQDLTVLSPKIIEHFLSNVGSATSSPCSRRFYRYHHRYNDIIIVSVIISDIIADTILLRII</sequence>
<organism evidence="1">
    <name type="scientific">Sesamum latifolium</name>
    <dbReference type="NCBI Taxonomy" id="2727402"/>
    <lineage>
        <taxon>Eukaryota</taxon>
        <taxon>Viridiplantae</taxon>
        <taxon>Streptophyta</taxon>
        <taxon>Embryophyta</taxon>
        <taxon>Tracheophyta</taxon>
        <taxon>Spermatophyta</taxon>
        <taxon>Magnoliopsida</taxon>
        <taxon>eudicotyledons</taxon>
        <taxon>Gunneridae</taxon>
        <taxon>Pentapetalae</taxon>
        <taxon>asterids</taxon>
        <taxon>lamiids</taxon>
        <taxon>Lamiales</taxon>
        <taxon>Pedaliaceae</taxon>
        <taxon>Sesamum</taxon>
    </lineage>
</organism>
<comment type="caution">
    <text evidence="1">The sequence shown here is derived from an EMBL/GenBank/DDBJ whole genome shotgun (WGS) entry which is preliminary data.</text>
</comment>
<dbReference type="PANTHER" id="PTHR32370">
    <property type="entry name" value="OS12G0117600 PROTEIN"/>
    <property type="match status" value="1"/>
</dbReference>
<evidence type="ECO:0000313" key="1">
    <source>
        <dbReference type="EMBL" id="KAL0416700.1"/>
    </source>
</evidence>
<gene>
    <name evidence="1" type="ORF">Slati_3501900</name>
</gene>
<protein>
    <submittedName>
        <fullName evidence="1">BTB/POZ domain-containing protein</fullName>
    </submittedName>
</protein>
<name>A0AAW2UKH6_9LAMI</name>
<proteinExistence type="predicted"/>
<accession>A0AAW2UKH6</accession>
<reference evidence="1" key="1">
    <citation type="submission" date="2020-06" db="EMBL/GenBank/DDBJ databases">
        <authorList>
            <person name="Li T."/>
            <person name="Hu X."/>
            <person name="Zhang T."/>
            <person name="Song X."/>
            <person name="Zhang H."/>
            <person name="Dai N."/>
            <person name="Sheng W."/>
            <person name="Hou X."/>
            <person name="Wei L."/>
        </authorList>
    </citation>
    <scope>NUCLEOTIDE SEQUENCE</scope>
    <source>
        <strain evidence="1">KEN1</strain>
        <tissue evidence="1">Leaf</tissue>
    </source>
</reference>
<dbReference type="InterPro" id="IPR043454">
    <property type="entry name" value="NPH3/RPT2-like"/>
</dbReference>
<dbReference type="AlphaFoldDB" id="A0AAW2UKH6"/>